<organism evidence="2 3">
    <name type="scientific">Streptomyces siderophoricus</name>
    <dbReference type="NCBI Taxonomy" id="2802281"/>
    <lineage>
        <taxon>Bacteria</taxon>
        <taxon>Bacillati</taxon>
        <taxon>Actinomycetota</taxon>
        <taxon>Actinomycetes</taxon>
        <taxon>Kitasatosporales</taxon>
        <taxon>Streptomycetaceae</taxon>
        <taxon>Streptomyces</taxon>
    </lineage>
</organism>
<protein>
    <recommendedName>
        <fullName evidence="4">Integral membrane protein</fullName>
    </recommendedName>
</protein>
<keyword evidence="1" id="KW-0812">Transmembrane</keyword>
<comment type="caution">
    <text evidence="2">The sequence shown here is derived from an EMBL/GenBank/DDBJ whole genome shotgun (WGS) entry which is preliminary data.</text>
</comment>
<evidence type="ECO:0008006" key="4">
    <source>
        <dbReference type="Google" id="ProtNLM"/>
    </source>
</evidence>
<evidence type="ECO:0000313" key="2">
    <source>
        <dbReference type="EMBL" id="MBL1088273.1"/>
    </source>
</evidence>
<dbReference type="EMBL" id="JAERRI010000001">
    <property type="protein sequence ID" value="MBL1088273.1"/>
    <property type="molecule type" value="Genomic_DNA"/>
</dbReference>
<feature type="transmembrane region" description="Helical" evidence="1">
    <location>
        <begin position="51"/>
        <end position="69"/>
    </location>
</feature>
<sequence>MSWLFQGTYRGQDLPLHLAAIRRLEPRREEVYEHEYLYTCLSVLDAKAQVLLGYDALLMAAASIVLSVVPDGMSIGKSLIVAALATSGVSSVLCLPVVWVQWTDTDEFERAEDSFQRLLVTRNRRTISYRVAWVIAHLAAVLLIVGTPLQ</sequence>
<feature type="transmembrane region" description="Helical" evidence="1">
    <location>
        <begin position="81"/>
        <end position="102"/>
    </location>
</feature>
<evidence type="ECO:0000256" key="1">
    <source>
        <dbReference type="SAM" id="Phobius"/>
    </source>
</evidence>
<name>A0ABS1MJY4_9ACTN</name>
<accession>A0ABS1MJY4</accession>
<dbReference type="RefSeq" id="WP_201801422.1">
    <property type="nucleotide sequence ID" value="NZ_JAERRI010000001.1"/>
</dbReference>
<dbReference type="Proteomes" id="UP000629371">
    <property type="component" value="Unassembled WGS sequence"/>
</dbReference>
<keyword evidence="1" id="KW-1133">Transmembrane helix</keyword>
<gene>
    <name evidence="2" type="ORF">JK360_02495</name>
</gene>
<feature type="transmembrane region" description="Helical" evidence="1">
    <location>
        <begin position="127"/>
        <end position="149"/>
    </location>
</feature>
<reference evidence="2 3" key="1">
    <citation type="submission" date="2021-01" db="EMBL/GenBank/DDBJ databases">
        <title>WGS of actinomycetes isolated from Thailand.</title>
        <authorList>
            <person name="Thawai C."/>
        </authorList>
    </citation>
    <scope>NUCLEOTIDE SEQUENCE [LARGE SCALE GENOMIC DNA]</scope>
    <source>
        <strain evidence="2 3">CH9-7</strain>
    </source>
</reference>
<keyword evidence="3" id="KW-1185">Reference proteome</keyword>
<evidence type="ECO:0000313" key="3">
    <source>
        <dbReference type="Proteomes" id="UP000629371"/>
    </source>
</evidence>
<keyword evidence="1" id="KW-0472">Membrane</keyword>
<proteinExistence type="predicted"/>